<keyword evidence="2" id="KW-1185">Reference proteome</keyword>
<reference evidence="1 2" key="1">
    <citation type="submission" date="2020-03" db="EMBL/GenBank/DDBJ databases">
        <title>WGS of actinomycetes isolated from Thailand.</title>
        <authorList>
            <person name="Thawai C."/>
        </authorList>
    </citation>
    <scope>NUCLEOTIDE SEQUENCE [LARGE SCALE GENOMIC DNA]</scope>
    <source>
        <strain evidence="1 2">HSS6-12</strain>
    </source>
</reference>
<comment type="caution">
    <text evidence="1">The sequence shown here is derived from an EMBL/GenBank/DDBJ whole genome shotgun (WGS) entry which is preliminary data.</text>
</comment>
<evidence type="ECO:0000313" key="2">
    <source>
        <dbReference type="Proteomes" id="UP000783871"/>
    </source>
</evidence>
<gene>
    <name evidence="1" type="ORF">HCJ94_28500</name>
</gene>
<dbReference type="EMBL" id="JAATEO010000059">
    <property type="protein sequence ID" value="NJP35796.1"/>
    <property type="molecule type" value="Genomic_DNA"/>
</dbReference>
<name>A0ABX0ZIG6_9ACTN</name>
<protein>
    <submittedName>
        <fullName evidence="1">Uncharacterized protein</fullName>
    </submittedName>
</protein>
<dbReference type="Proteomes" id="UP000783871">
    <property type="component" value="Unassembled WGS sequence"/>
</dbReference>
<sequence length="55" mass="5700">MITLGRRLVASSLPLSPTPANGSRWGCGPASAFANQQVYDPDVVDKTLDTVVGLG</sequence>
<organism evidence="1 2">
    <name type="scientific">Micromonospora thermarum</name>
    <dbReference type="NCBI Taxonomy" id="2720024"/>
    <lineage>
        <taxon>Bacteria</taxon>
        <taxon>Bacillati</taxon>
        <taxon>Actinomycetota</taxon>
        <taxon>Actinomycetes</taxon>
        <taxon>Micromonosporales</taxon>
        <taxon>Micromonosporaceae</taxon>
        <taxon>Micromonospora</taxon>
    </lineage>
</organism>
<accession>A0ABX0ZIG6</accession>
<proteinExistence type="predicted"/>
<dbReference type="RefSeq" id="WP_168004105.1">
    <property type="nucleotide sequence ID" value="NZ_JAATEO010000059.1"/>
</dbReference>
<evidence type="ECO:0000313" key="1">
    <source>
        <dbReference type="EMBL" id="NJP35796.1"/>
    </source>
</evidence>